<dbReference type="KEGG" id="tba:TERMP_01430"/>
<name>F0LI05_THEBM</name>
<protein>
    <recommendedName>
        <fullName evidence="1">NurA domain-containing protein</fullName>
    </recommendedName>
</protein>
<dbReference type="HOGENOM" id="CLU_719269_0_0_2"/>
<evidence type="ECO:0000313" key="3">
    <source>
        <dbReference type="Proteomes" id="UP000007478"/>
    </source>
</evidence>
<dbReference type="InterPro" id="IPR018977">
    <property type="entry name" value="NurA_domain"/>
</dbReference>
<dbReference type="AlphaFoldDB" id="F0LI05"/>
<keyword evidence="3" id="KW-1185">Reference proteome</keyword>
<dbReference type="eggNOG" id="arCOG00367">
    <property type="taxonomic scope" value="Archaea"/>
</dbReference>
<accession>F0LI05</accession>
<gene>
    <name evidence="2" type="ordered locus">TERMP_01430</name>
</gene>
<evidence type="ECO:0000259" key="1">
    <source>
        <dbReference type="SMART" id="SM00933"/>
    </source>
</evidence>
<dbReference type="EMBL" id="CP002372">
    <property type="protein sequence ID" value="ADT84405.1"/>
    <property type="molecule type" value="Genomic_DNA"/>
</dbReference>
<reference evidence="2 3" key="1">
    <citation type="journal article" date="2011" name="J. Bacteriol.">
        <title>Complete genome sequence of the hyperthermophilic, piezophilic, heterotrophic, and carboxydotrophic archaeon Thermococcus barophilus MP.</title>
        <authorList>
            <person name="Vannier P."/>
            <person name="Marteinsson V.T."/>
            <person name="Fridjonsson O.H."/>
            <person name="Oger P."/>
            <person name="Jebbar M."/>
        </authorList>
    </citation>
    <scope>NUCLEOTIDE SEQUENCE [LARGE SCALE GENOMIC DNA]</scope>
    <source>
        <strain evidence="3">DSM 11836 / MP</strain>
    </source>
</reference>
<dbReference type="Proteomes" id="UP000007478">
    <property type="component" value="Chromosome"/>
</dbReference>
<evidence type="ECO:0000313" key="2">
    <source>
        <dbReference type="EMBL" id="ADT84405.1"/>
    </source>
</evidence>
<sequence length="382" mass="43155">MIKQYRCDVFSKVDSYLKKLQSLKRDIRYYLDEEGLLRSSGEILEYRGIDPTVCGVDGAYAISKQIALDVVGIAAVAVEGLPPYEKRLWEKPHHIAKIFPVEHKSKTSTLATGLMFSYELELATKAPHNVVFIDGSLTTHLIKTGMSFSILDSEDIPSTLRDIYIERAEDTLKNYLKVVTSPKSDQVFAGVPKYSSRNEICMHLIENYPELLKVIPLNTYNDKALLSLILKPEEIVGPIRLQKYKEEGKWHLSGKTQMAKFIGPHYEDYVSRIISALEDLYVIYYKPSSSQPALRVEIPKNVAKNKARLSLVIKALQDQSKFPGIIEPYPLYLADLFVKHLGGALSEIKDIVLSDLAVLDLEMNPVDVLLAMHEYRSVGGYE</sequence>
<feature type="domain" description="NurA" evidence="1">
    <location>
        <begin position="51"/>
        <end position="340"/>
    </location>
</feature>
<organism evidence="2 3">
    <name type="scientific">Thermococcus barophilus (strain DSM 11836 / MP)</name>
    <dbReference type="NCBI Taxonomy" id="391623"/>
    <lineage>
        <taxon>Archaea</taxon>
        <taxon>Methanobacteriati</taxon>
        <taxon>Methanobacteriota</taxon>
        <taxon>Thermococci</taxon>
        <taxon>Thermococcales</taxon>
        <taxon>Thermococcaceae</taxon>
        <taxon>Thermococcus</taxon>
    </lineage>
</organism>
<dbReference type="PATRIC" id="fig|391623.17.peg.1430"/>
<proteinExistence type="predicted"/>
<dbReference type="Pfam" id="PF09376">
    <property type="entry name" value="NurA"/>
    <property type="match status" value="1"/>
</dbReference>
<dbReference type="SMART" id="SM00933">
    <property type="entry name" value="NurA"/>
    <property type="match status" value="1"/>
</dbReference>